<proteinExistence type="inferred from homology"/>
<evidence type="ECO:0000313" key="10">
    <source>
        <dbReference type="EMBL" id="TDR82063.1"/>
    </source>
</evidence>
<keyword evidence="6 7" id="KW-0472">Membrane</keyword>
<accession>A0A4R7BBM9</accession>
<protein>
    <submittedName>
        <fullName evidence="10">Chemotaxis protein MotB</fullName>
    </submittedName>
</protein>
<evidence type="ECO:0000313" key="11">
    <source>
        <dbReference type="Proteomes" id="UP000295611"/>
    </source>
</evidence>
<dbReference type="EMBL" id="SNZP01000002">
    <property type="protein sequence ID" value="TDR82063.1"/>
    <property type="molecule type" value="Genomic_DNA"/>
</dbReference>
<dbReference type="AlphaFoldDB" id="A0A4R7BBM9"/>
<dbReference type="CDD" id="cd07185">
    <property type="entry name" value="OmpA_C-like"/>
    <property type="match status" value="1"/>
</dbReference>
<sequence>MARKLPDDHDNHERWLVSYADFITLLFAFFVVMYAISSLNEGKYRVLSTSLVNAFRSGTNISMSNTPPSGSANTLIQVPETKPIAKAVQSNALLREQAKLGSLAADMRRVLEPLVKGGQVKISQTTKGIEIEIKDSALFQTGQAQPSTSSIQVMTQLAALLTRVDNSVSVEGFTDNVPIKTANFPSNWELSAARAGSVVRLFQENGVMPQRLVAVGRAENMPVADNGSSDGRARNRRVSITVLTNDVSSTPGQSLPVEQMKALQDFAAASAPQATTPTAQ</sequence>
<evidence type="ECO:0000256" key="1">
    <source>
        <dbReference type="ARBA" id="ARBA00004162"/>
    </source>
</evidence>
<dbReference type="InterPro" id="IPR036737">
    <property type="entry name" value="OmpA-like_sf"/>
</dbReference>
<keyword evidence="3" id="KW-1003">Cell membrane</keyword>
<evidence type="ECO:0000256" key="5">
    <source>
        <dbReference type="ARBA" id="ARBA00022989"/>
    </source>
</evidence>
<comment type="subcellular location">
    <subcellularLocation>
        <location evidence="1">Cell membrane</location>
        <topology evidence="1">Single-pass membrane protein</topology>
    </subcellularLocation>
</comment>
<dbReference type="RefSeq" id="WP_133678497.1">
    <property type="nucleotide sequence ID" value="NZ_SNZP01000002.1"/>
</dbReference>
<dbReference type="InterPro" id="IPR025713">
    <property type="entry name" value="MotB-like_N_dom"/>
</dbReference>
<comment type="similarity">
    <text evidence="2">Belongs to the MotB family.</text>
</comment>
<dbReference type="Gene3D" id="3.30.1330.60">
    <property type="entry name" value="OmpA-like domain"/>
    <property type="match status" value="1"/>
</dbReference>
<comment type="caution">
    <text evidence="10">The sequence shown here is derived from an EMBL/GenBank/DDBJ whole genome shotgun (WGS) entry which is preliminary data.</text>
</comment>
<gene>
    <name evidence="10" type="ORF">DFP86_102177</name>
</gene>
<evidence type="ECO:0000256" key="4">
    <source>
        <dbReference type="ARBA" id="ARBA00022692"/>
    </source>
</evidence>
<dbReference type="PROSITE" id="PS51123">
    <property type="entry name" value="OMPA_2"/>
    <property type="match status" value="1"/>
</dbReference>
<keyword evidence="4 8" id="KW-0812">Transmembrane</keyword>
<evidence type="ECO:0000259" key="9">
    <source>
        <dbReference type="PROSITE" id="PS51123"/>
    </source>
</evidence>
<organism evidence="10 11">
    <name type="scientific">Paludibacterium purpuratum</name>
    <dbReference type="NCBI Taxonomy" id="1144873"/>
    <lineage>
        <taxon>Bacteria</taxon>
        <taxon>Pseudomonadati</taxon>
        <taxon>Pseudomonadota</taxon>
        <taxon>Betaproteobacteria</taxon>
        <taxon>Neisseriales</taxon>
        <taxon>Chromobacteriaceae</taxon>
        <taxon>Paludibacterium</taxon>
    </lineage>
</organism>
<evidence type="ECO:0000256" key="6">
    <source>
        <dbReference type="ARBA" id="ARBA00023136"/>
    </source>
</evidence>
<dbReference type="PANTHER" id="PTHR30329:SF20">
    <property type="entry name" value="EXPORTED PROTEIN"/>
    <property type="match status" value="1"/>
</dbReference>
<reference evidence="10 11" key="1">
    <citation type="submission" date="2019-03" db="EMBL/GenBank/DDBJ databases">
        <title>Genomic Encyclopedia of Type Strains, Phase III (KMG-III): the genomes of soil and plant-associated and newly described type strains.</title>
        <authorList>
            <person name="Whitman W."/>
        </authorList>
    </citation>
    <scope>NUCLEOTIDE SEQUENCE [LARGE SCALE GENOMIC DNA]</scope>
    <source>
        <strain evidence="10 11">CECT 8976</strain>
    </source>
</reference>
<keyword evidence="11" id="KW-1185">Reference proteome</keyword>
<dbReference type="PANTHER" id="PTHR30329">
    <property type="entry name" value="STATOR ELEMENT OF FLAGELLAR MOTOR COMPLEX"/>
    <property type="match status" value="1"/>
</dbReference>
<keyword evidence="5 8" id="KW-1133">Transmembrane helix</keyword>
<dbReference type="InterPro" id="IPR050330">
    <property type="entry name" value="Bact_OuterMem_StrucFunc"/>
</dbReference>
<dbReference type="Pfam" id="PF13677">
    <property type="entry name" value="MotB_plug"/>
    <property type="match status" value="1"/>
</dbReference>
<name>A0A4R7BBM9_9NEIS</name>
<dbReference type="SUPFAM" id="SSF103088">
    <property type="entry name" value="OmpA-like"/>
    <property type="match status" value="1"/>
</dbReference>
<feature type="transmembrane region" description="Helical" evidence="8">
    <location>
        <begin position="15"/>
        <end position="36"/>
    </location>
</feature>
<evidence type="ECO:0000256" key="8">
    <source>
        <dbReference type="SAM" id="Phobius"/>
    </source>
</evidence>
<evidence type="ECO:0000256" key="7">
    <source>
        <dbReference type="PROSITE-ProRule" id="PRU00473"/>
    </source>
</evidence>
<dbReference type="NCBIfam" id="NF006541">
    <property type="entry name" value="PRK09038.1"/>
    <property type="match status" value="1"/>
</dbReference>
<dbReference type="Pfam" id="PF00691">
    <property type="entry name" value="OmpA"/>
    <property type="match status" value="1"/>
</dbReference>
<dbReference type="Proteomes" id="UP000295611">
    <property type="component" value="Unassembled WGS sequence"/>
</dbReference>
<evidence type="ECO:0000256" key="2">
    <source>
        <dbReference type="ARBA" id="ARBA00008914"/>
    </source>
</evidence>
<feature type="domain" description="OmpA-like" evidence="9">
    <location>
        <begin position="125"/>
        <end position="246"/>
    </location>
</feature>
<evidence type="ECO:0000256" key="3">
    <source>
        <dbReference type="ARBA" id="ARBA00022475"/>
    </source>
</evidence>
<dbReference type="InterPro" id="IPR006665">
    <property type="entry name" value="OmpA-like"/>
</dbReference>
<dbReference type="GO" id="GO:0005886">
    <property type="term" value="C:plasma membrane"/>
    <property type="evidence" value="ECO:0007669"/>
    <property type="project" value="UniProtKB-SubCell"/>
</dbReference>
<dbReference type="OrthoDB" id="9815217at2"/>